<dbReference type="EMBL" id="CAXHTA020000008">
    <property type="protein sequence ID" value="CAL5223074.1"/>
    <property type="molecule type" value="Genomic_DNA"/>
</dbReference>
<comment type="caution">
    <text evidence="1">The sequence shown here is derived from an EMBL/GenBank/DDBJ whole genome shotgun (WGS) entry which is preliminary data.</text>
</comment>
<name>A0ABP1FT31_9CHLO</name>
<organism evidence="1 2">
    <name type="scientific">Coccomyxa viridis</name>
    <dbReference type="NCBI Taxonomy" id="1274662"/>
    <lineage>
        <taxon>Eukaryota</taxon>
        <taxon>Viridiplantae</taxon>
        <taxon>Chlorophyta</taxon>
        <taxon>core chlorophytes</taxon>
        <taxon>Trebouxiophyceae</taxon>
        <taxon>Trebouxiophyceae incertae sedis</taxon>
        <taxon>Coccomyxaceae</taxon>
        <taxon>Coccomyxa</taxon>
    </lineage>
</organism>
<accession>A0ABP1FT31</accession>
<sequence length="124" mass="13875">MENLIRLGVAELNKLAVEILSLETSVRDLEQRLVSGDETALSSLQHTRDRLASRMDYRQQLLLRLLPSSPRALGQLINLHEWDMEKRAPELDIFVKAVADMPPQTFVTNLLKPDSTLTLGGGAL</sequence>
<gene>
    <name evidence="1" type="primary">g5532</name>
    <name evidence="1" type="ORF">VP750_LOCUS4733</name>
</gene>
<evidence type="ECO:0000313" key="1">
    <source>
        <dbReference type="EMBL" id="CAL5223074.1"/>
    </source>
</evidence>
<dbReference type="Proteomes" id="UP001497392">
    <property type="component" value="Unassembled WGS sequence"/>
</dbReference>
<proteinExistence type="predicted"/>
<evidence type="ECO:0000313" key="2">
    <source>
        <dbReference type="Proteomes" id="UP001497392"/>
    </source>
</evidence>
<protein>
    <submittedName>
        <fullName evidence="1">G5532 protein</fullName>
    </submittedName>
</protein>
<reference evidence="1 2" key="1">
    <citation type="submission" date="2024-06" db="EMBL/GenBank/DDBJ databases">
        <authorList>
            <person name="Kraege A."/>
            <person name="Thomma B."/>
        </authorList>
    </citation>
    <scope>NUCLEOTIDE SEQUENCE [LARGE SCALE GENOMIC DNA]</scope>
</reference>
<keyword evidence="2" id="KW-1185">Reference proteome</keyword>